<reference evidence="2" key="1">
    <citation type="submission" date="2022-02" db="EMBL/GenBank/DDBJ databases">
        <authorList>
            <person name="Leng L."/>
        </authorList>
    </citation>
    <scope>NUCLEOTIDE SEQUENCE</scope>
    <source>
        <strain evidence="2">JI</strain>
    </source>
</reference>
<evidence type="ECO:0000313" key="3">
    <source>
        <dbReference type="Proteomes" id="UP001154312"/>
    </source>
</evidence>
<name>A0A9X4GYR5_9FIRM</name>
<keyword evidence="1" id="KW-0472">Membrane</keyword>
<evidence type="ECO:0000313" key="2">
    <source>
        <dbReference type="EMBL" id="MDF9408075.1"/>
    </source>
</evidence>
<feature type="transmembrane region" description="Helical" evidence="1">
    <location>
        <begin position="327"/>
        <end position="348"/>
    </location>
</feature>
<dbReference type="RefSeq" id="WP_277443357.1">
    <property type="nucleotide sequence ID" value="NZ_JAKOAV010000009.1"/>
</dbReference>
<keyword evidence="1" id="KW-1133">Transmembrane helix</keyword>
<accession>A0A9X4GYR5</accession>
<dbReference type="AlphaFoldDB" id="A0A9X4GYR5"/>
<keyword evidence="3" id="KW-1185">Reference proteome</keyword>
<evidence type="ECO:0000256" key="1">
    <source>
        <dbReference type="SAM" id="Phobius"/>
    </source>
</evidence>
<comment type="caution">
    <text evidence="2">The sequence shown here is derived from an EMBL/GenBank/DDBJ whole genome shotgun (WGS) entry which is preliminary data.</text>
</comment>
<dbReference type="EMBL" id="JAKOAV010000009">
    <property type="protein sequence ID" value="MDF9408075.1"/>
    <property type="molecule type" value="Genomic_DNA"/>
</dbReference>
<sequence>MVYRLYDTAEEINLHRVEEILSQEHQTSRMRLSRIRPKSIQFKNPPVAVDLGEIPVTLCSRTYKAQFTGKIYDLGVIVIIMRLPLPSEIKYEDIKNLSIELYNSETIEPVFLKQLSNIRNILSTALIKEAFSGFVEDFTIFYFREWDETWDPVPLLLAEAEPVSKEVRRETLRNSFSYGLEDLTIITWDSALVYDSTGSTDIPDLLEFANSQLLELRYYDSLLTVEMENMYDAIEEAEKLTSFRRLNHYRRIMNQLMELIVDVTEITERIDNSLKVTEDVFYARIYGTALSILRTKNWAESINRKITIITQSYTMLSNRNINQRSELLELAIIFLILLEVFLGVFGLMK</sequence>
<keyword evidence="1" id="KW-0812">Transmembrane</keyword>
<gene>
    <name evidence="2" type="ORF">L7E55_06835</name>
</gene>
<evidence type="ECO:0008006" key="4">
    <source>
        <dbReference type="Google" id="ProtNLM"/>
    </source>
</evidence>
<organism evidence="2 3">
    <name type="scientific">Pelotomaculum isophthalicicum JI</name>
    <dbReference type="NCBI Taxonomy" id="947010"/>
    <lineage>
        <taxon>Bacteria</taxon>
        <taxon>Bacillati</taxon>
        <taxon>Bacillota</taxon>
        <taxon>Clostridia</taxon>
        <taxon>Eubacteriales</taxon>
        <taxon>Desulfotomaculaceae</taxon>
        <taxon>Pelotomaculum</taxon>
    </lineage>
</organism>
<protein>
    <recommendedName>
        <fullName evidence="4">DUF155 domain-containing protein</fullName>
    </recommendedName>
</protein>
<dbReference type="Proteomes" id="UP001154312">
    <property type="component" value="Unassembled WGS sequence"/>
</dbReference>
<proteinExistence type="predicted"/>